<protein>
    <submittedName>
        <fullName evidence="1">Uncharacterized protein</fullName>
    </submittedName>
</protein>
<gene>
    <name evidence="1" type="ORF">FKW44_011429</name>
</gene>
<keyword evidence="2" id="KW-1185">Reference proteome</keyword>
<proteinExistence type="predicted"/>
<accession>A0A7T8KAA4</accession>
<sequence>DEASTDYNLDSGVSYWRTLGLANLPRRGFHVFYELIQCRPLSPLVLKASFQQY</sequence>
<reference evidence="2" key="1">
    <citation type="submission" date="2021-01" db="EMBL/GenBank/DDBJ databases">
        <title>Caligus Genome Assembly.</title>
        <authorList>
            <person name="Gallardo-Escarate C."/>
        </authorList>
    </citation>
    <scope>NUCLEOTIDE SEQUENCE [LARGE SCALE GENOMIC DNA]</scope>
</reference>
<dbReference type="EMBL" id="CP045896">
    <property type="protein sequence ID" value="QQP50425.1"/>
    <property type="molecule type" value="Genomic_DNA"/>
</dbReference>
<evidence type="ECO:0000313" key="2">
    <source>
        <dbReference type="Proteomes" id="UP000595437"/>
    </source>
</evidence>
<organism evidence="1 2">
    <name type="scientific">Caligus rogercresseyi</name>
    <name type="common">Sea louse</name>
    <dbReference type="NCBI Taxonomy" id="217165"/>
    <lineage>
        <taxon>Eukaryota</taxon>
        <taxon>Metazoa</taxon>
        <taxon>Ecdysozoa</taxon>
        <taxon>Arthropoda</taxon>
        <taxon>Crustacea</taxon>
        <taxon>Multicrustacea</taxon>
        <taxon>Hexanauplia</taxon>
        <taxon>Copepoda</taxon>
        <taxon>Siphonostomatoida</taxon>
        <taxon>Caligidae</taxon>
        <taxon>Caligus</taxon>
    </lineage>
</organism>
<dbReference type="AlphaFoldDB" id="A0A7T8KAA4"/>
<feature type="non-terminal residue" evidence="1">
    <location>
        <position position="1"/>
    </location>
</feature>
<evidence type="ECO:0000313" key="1">
    <source>
        <dbReference type="EMBL" id="QQP50425.1"/>
    </source>
</evidence>
<name>A0A7T8KAA4_CALRO</name>
<dbReference type="Proteomes" id="UP000595437">
    <property type="component" value="Chromosome 7"/>
</dbReference>